<feature type="compositionally biased region" description="Pro residues" evidence="11">
    <location>
        <begin position="63"/>
        <end position="73"/>
    </location>
</feature>
<evidence type="ECO:0000313" key="15">
    <source>
        <dbReference type="EMBL" id="MBD1599525.1"/>
    </source>
</evidence>
<accession>A0ABR7Z211</accession>
<feature type="region of interest" description="Disordered" evidence="11">
    <location>
        <begin position="1"/>
        <end position="35"/>
    </location>
</feature>
<keyword evidence="16" id="KW-1185">Reference proteome</keyword>
<keyword evidence="8 12" id="KW-0472">Membrane</keyword>
<dbReference type="RefSeq" id="WP_190421010.1">
    <property type="nucleotide sequence ID" value="NZ_JAAOCA010000014.1"/>
</dbReference>
<evidence type="ECO:0000256" key="1">
    <source>
        <dbReference type="ARBA" id="ARBA00004301"/>
    </source>
</evidence>
<dbReference type="Proteomes" id="UP000805841">
    <property type="component" value="Unassembled WGS sequence"/>
</dbReference>
<evidence type="ECO:0000256" key="6">
    <source>
        <dbReference type="ARBA" id="ARBA00022989"/>
    </source>
</evidence>
<keyword evidence="4 12" id="KW-0812">Transmembrane</keyword>
<evidence type="ECO:0000259" key="14">
    <source>
        <dbReference type="Pfam" id="PF16535"/>
    </source>
</evidence>
<comment type="subcellular location">
    <subcellularLocation>
        <location evidence="1">Host membrane</location>
        <topology evidence="1">Multi-pass membrane protein</topology>
    </subcellularLocation>
    <subcellularLocation>
        <location evidence="2">Secreted</location>
    </subcellularLocation>
</comment>
<dbReference type="Pfam" id="PF16535">
    <property type="entry name" value="T3SSipB"/>
    <property type="match status" value="1"/>
</dbReference>
<protein>
    <submittedName>
        <fullName evidence="15">Type III secretion system translocon subunit SctE</fullName>
    </submittedName>
</protein>
<feature type="domain" description="Translocator protein BipB-like C-terminal" evidence="13">
    <location>
        <begin position="261"/>
        <end position="587"/>
    </location>
</feature>
<dbReference type="Pfam" id="PF04888">
    <property type="entry name" value="SseC"/>
    <property type="match status" value="1"/>
</dbReference>
<proteinExistence type="inferred from homology"/>
<keyword evidence="10" id="KW-0175">Coiled coil</keyword>
<comment type="similarity">
    <text evidence="9">Belongs to the SctE/SipB/YopB family.</text>
</comment>
<feature type="coiled-coil region" evidence="10">
    <location>
        <begin position="127"/>
        <end position="209"/>
    </location>
</feature>
<evidence type="ECO:0000256" key="7">
    <source>
        <dbReference type="ARBA" id="ARBA00023026"/>
    </source>
</evidence>
<feature type="domain" description="IpaB/BipB/SctE N-terminal" evidence="14">
    <location>
        <begin position="89"/>
        <end position="234"/>
    </location>
</feature>
<gene>
    <name evidence="15" type="primary">sctE</name>
    <name evidence="15" type="ORF">HAQ05_12525</name>
</gene>
<dbReference type="PRINTS" id="PR01375">
    <property type="entry name" value="BACINVASINB"/>
</dbReference>
<evidence type="ECO:0000259" key="13">
    <source>
        <dbReference type="Pfam" id="PF04888"/>
    </source>
</evidence>
<reference evidence="15 16" key="1">
    <citation type="journal article" date="2020" name="Insects">
        <title>Bacteria Belonging to Pseudomonas typographi sp. nov. from the Bark Beetle Ips typographus Have Genomic Potential to Aid in the Host Ecology.</title>
        <authorList>
            <person name="Peral-Aranega E."/>
            <person name="Saati-Santamaria Z."/>
            <person name="Kolarik M."/>
            <person name="Rivas R."/>
            <person name="Garcia-Fraile P."/>
        </authorList>
    </citation>
    <scope>NUCLEOTIDE SEQUENCE [LARGE SCALE GENOMIC DNA]</scope>
    <source>
        <strain evidence="15 16">CA3A</strain>
    </source>
</reference>
<sequence length="594" mass="61574">MLTTINTARPVGPTAASAGDRPALEQAARKATYTPQLQQMADTTLLAGIQNSQFAGQAEGLPPGSPELPPPSHVLPRATERVRQGFEKLMLKLIALLGEVSEGSASARLEILKKMSQSATEAARQHAERYAEAVKALEAALDGAQQTEAKLEAARERLAQAQNDVAAARAQLEGLEPGTPEYKAAQAALERQQQQLLAIQKGAEQAKLEHRAATDVAGKAAVAADEIAKQALEAAGSGRWSSELEGTAKKEISAGARLVALMLRFSELMGETQDKKLESDVALFKELQAARQAEMNRKAEEYAKEMEKAAKAAKAANCIGKVVMAVTAVAGVVATLATGGLAAGAFVAVLAAATPLLDKALKPVTDGLMQALGPVLEGLMKAVSGLLQDMGVDASTAMLVASVAVSVALAAAVMAAVSLLSAGAGSAIAQKVMAKVGDVTSKLVDKLMNSIMGQMLQGATSKLGQQALVRQLQTLLRPMMQKVAANVSGPAGKTMLQDAQTALSVTQVGGTAAKGGMDGRAAQHQVGGSEATGRILELEQASKTVQRALKDAVENNSQSVETMRDVMNSMSSQLAHTQGTSVQMARNVANSRAL</sequence>
<organism evidence="15 16">
    <name type="scientific">Pseudomonas typographi</name>
    <dbReference type="NCBI Taxonomy" id="2715964"/>
    <lineage>
        <taxon>Bacteria</taxon>
        <taxon>Pseudomonadati</taxon>
        <taxon>Pseudomonadota</taxon>
        <taxon>Gammaproteobacteria</taxon>
        <taxon>Pseudomonadales</taxon>
        <taxon>Pseudomonadaceae</taxon>
        <taxon>Pseudomonas</taxon>
    </lineage>
</organism>
<evidence type="ECO:0000256" key="10">
    <source>
        <dbReference type="SAM" id="Coils"/>
    </source>
</evidence>
<keyword evidence="6 12" id="KW-1133">Transmembrane helix</keyword>
<feature type="transmembrane region" description="Helical" evidence="12">
    <location>
        <begin position="322"/>
        <end position="353"/>
    </location>
</feature>
<evidence type="ECO:0000256" key="2">
    <source>
        <dbReference type="ARBA" id="ARBA00004613"/>
    </source>
</evidence>
<keyword evidence="7" id="KW-0843">Virulence</keyword>
<evidence type="ECO:0000256" key="3">
    <source>
        <dbReference type="ARBA" id="ARBA00022525"/>
    </source>
</evidence>
<dbReference type="EMBL" id="JAAOCA010000014">
    <property type="protein sequence ID" value="MBD1599525.1"/>
    <property type="molecule type" value="Genomic_DNA"/>
</dbReference>
<evidence type="ECO:0000313" key="16">
    <source>
        <dbReference type="Proteomes" id="UP000805841"/>
    </source>
</evidence>
<evidence type="ECO:0000256" key="8">
    <source>
        <dbReference type="ARBA" id="ARBA00023136"/>
    </source>
</evidence>
<evidence type="ECO:0000256" key="11">
    <source>
        <dbReference type="SAM" id="MobiDB-lite"/>
    </source>
</evidence>
<dbReference type="Gene3D" id="1.20.120.330">
    <property type="entry name" value="Nucleotidyltransferases domain 2"/>
    <property type="match status" value="2"/>
</dbReference>
<keyword evidence="3" id="KW-0964">Secreted</keyword>
<evidence type="ECO:0000256" key="4">
    <source>
        <dbReference type="ARBA" id="ARBA00022692"/>
    </source>
</evidence>
<dbReference type="InterPro" id="IPR006972">
    <property type="entry name" value="BipB-like_C"/>
</dbReference>
<evidence type="ECO:0000256" key="5">
    <source>
        <dbReference type="ARBA" id="ARBA00022870"/>
    </source>
</evidence>
<comment type="caution">
    <text evidence="15">The sequence shown here is derived from an EMBL/GenBank/DDBJ whole genome shotgun (WGS) entry which is preliminary data.</text>
</comment>
<feature type="region of interest" description="Disordered" evidence="11">
    <location>
        <begin position="55"/>
        <end position="75"/>
    </location>
</feature>
<dbReference type="InterPro" id="IPR032391">
    <property type="entry name" value="IpaB/BipB/SctE_N"/>
</dbReference>
<feature type="transmembrane region" description="Helical" evidence="12">
    <location>
        <begin position="397"/>
        <end position="423"/>
    </location>
</feature>
<evidence type="ECO:0000256" key="12">
    <source>
        <dbReference type="SAM" id="Phobius"/>
    </source>
</evidence>
<dbReference type="InterPro" id="IPR003895">
    <property type="entry name" value="T3SS_SctE/BipB"/>
</dbReference>
<name>A0ABR7Z211_9PSED</name>
<evidence type="ECO:0000256" key="9">
    <source>
        <dbReference type="ARBA" id="ARBA00035640"/>
    </source>
</evidence>
<keyword evidence="5" id="KW-1043">Host membrane</keyword>